<organism evidence="1 2">
    <name type="scientific">Cercophora newfieldiana</name>
    <dbReference type="NCBI Taxonomy" id="92897"/>
    <lineage>
        <taxon>Eukaryota</taxon>
        <taxon>Fungi</taxon>
        <taxon>Dikarya</taxon>
        <taxon>Ascomycota</taxon>
        <taxon>Pezizomycotina</taxon>
        <taxon>Sordariomycetes</taxon>
        <taxon>Sordariomycetidae</taxon>
        <taxon>Sordariales</taxon>
        <taxon>Lasiosphaeriaceae</taxon>
        <taxon>Cercophora</taxon>
    </lineage>
</organism>
<name>A0AA40CZ65_9PEZI</name>
<reference evidence="1" key="1">
    <citation type="submission" date="2023-06" db="EMBL/GenBank/DDBJ databases">
        <title>Genome-scale phylogeny and comparative genomics of the fungal order Sordariales.</title>
        <authorList>
            <consortium name="Lawrence Berkeley National Laboratory"/>
            <person name="Hensen N."/>
            <person name="Bonometti L."/>
            <person name="Westerberg I."/>
            <person name="Brannstrom I.O."/>
            <person name="Guillou S."/>
            <person name="Cros-Aarteil S."/>
            <person name="Calhoun S."/>
            <person name="Haridas S."/>
            <person name="Kuo A."/>
            <person name="Mondo S."/>
            <person name="Pangilinan J."/>
            <person name="Riley R."/>
            <person name="Labutti K."/>
            <person name="Andreopoulos B."/>
            <person name="Lipzen A."/>
            <person name="Chen C."/>
            <person name="Yanf M."/>
            <person name="Daum C."/>
            <person name="Ng V."/>
            <person name="Clum A."/>
            <person name="Steindorff A."/>
            <person name="Ohm R."/>
            <person name="Martin F."/>
            <person name="Silar P."/>
            <person name="Natvig D."/>
            <person name="Lalanne C."/>
            <person name="Gautier V."/>
            <person name="Ament-Velasquez S.L."/>
            <person name="Kruys A."/>
            <person name="Hutchinson M.I."/>
            <person name="Powell A.J."/>
            <person name="Barry K."/>
            <person name="Miller A.N."/>
            <person name="Grigoriev I.V."/>
            <person name="Debuchy R."/>
            <person name="Gladieux P."/>
            <person name="Thoren M.H."/>
            <person name="Johannesson H."/>
        </authorList>
    </citation>
    <scope>NUCLEOTIDE SEQUENCE</scope>
    <source>
        <strain evidence="1">SMH2532-1</strain>
    </source>
</reference>
<accession>A0AA40CZ65</accession>
<dbReference type="Proteomes" id="UP001174936">
    <property type="component" value="Unassembled WGS sequence"/>
</dbReference>
<evidence type="ECO:0000313" key="1">
    <source>
        <dbReference type="EMBL" id="KAK0657020.1"/>
    </source>
</evidence>
<dbReference type="AlphaFoldDB" id="A0AA40CZ65"/>
<dbReference type="EMBL" id="JAULSV010000001">
    <property type="protein sequence ID" value="KAK0657020.1"/>
    <property type="molecule type" value="Genomic_DNA"/>
</dbReference>
<protein>
    <submittedName>
        <fullName evidence="1">Uncharacterized protein</fullName>
    </submittedName>
</protein>
<sequence>MPRLPPAEKLSLALRKNVRDEWDNNKADLEKQLSDVLGEPWTIEVNPLAIWPYHNDGYAKESLGSCIKAYVEGAIYQVKYLTGRYDSLAAEINEIANAKVLTLDADESEPSRFSYSGADVAEGKLRMLFNPKSLGVNIDYSLQEANLFAALNGAPTEKPISFQARLSIRSDYEPTIAATQHQLAEILGKSDDEIKITPNFEDTFAKLAAYKKTKGSDLRDDWETCLGSFTLKYLEGLVWQMKSQKFNDDEMLQEGFIEAVPSLEFVFRIVDKLKTGTYGEVEISDGKLYIQAPAERWGTNVDYIAEKLIDLL</sequence>
<keyword evidence="2" id="KW-1185">Reference proteome</keyword>
<proteinExistence type="predicted"/>
<evidence type="ECO:0000313" key="2">
    <source>
        <dbReference type="Proteomes" id="UP001174936"/>
    </source>
</evidence>
<gene>
    <name evidence="1" type="ORF">B0T16DRAFT_50502</name>
</gene>
<comment type="caution">
    <text evidence="1">The sequence shown here is derived from an EMBL/GenBank/DDBJ whole genome shotgun (WGS) entry which is preliminary data.</text>
</comment>